<feature type="domain" description="C2H2-type" evidence="1">
    <location>
        <begin position="51"/>
        <end position="82"/>
    </location>
</feature>
<evidence type="ECO:0000259" key="1">
    <source>
        <dbReference type="PROSITE" id="PS50157"/>
    </source>
</evidence>
<dbReference type="InterPro" id="IPR013087">
    <property type="entry name" value="Znf_C2H2_type"/>
</dbReference>
<name>A0A6C0IND6_9ZZZZ</name>
<dbReference type="AlphaFoldDB" id="A0A6C0IND6"/>
<organism evidence="2">
    <name type="scientific">viral metagenome</name>
    <dbReference type="NCBI Taxonomy" id="1070528"/>
    <lineage>
        <taxon>unclassified sequences</taxon>
        <taxon>metagenomes</taxon>
        <taxon>organismal metagenomes</taxon>
    </lineage>
</organism>
<proteinExistence type="predicted"/>
<accession>A0A6C0IND6</accession>
<dbReference type="SMART" id="SM00355">
    <property type="entry name" value="ZnF_C2H2"/>
    <property type="match status" value="2"/>
</dbReference>
<dbReference type="PROSITE" id="PS50157">
    <property type="entry name" value="ZINC_FINGER_C2H2_2"/>
    <property type="match status" value="1"/>
</dbReference>
<reference evidence="2" key="1">
    <citation type="journal article" date="2020" name="Nature">
        <title>Giant virus diversity and host interactions through global metagenomics.</title>
        <authorList>
            <person name="Schulz F."/>
            <person name="Roux S."/>
            <person name="Paez-Espino D."/>
            <person name="Jungbluth S."/>
            <person name="Walsh D.A."/>
            <person name="Denef V.J."/>
            <person name="McMahon K.D."/>
            <person name="Konstantinidis K.T."/>
            <person name="Eloe-Fadrosh E.A."/>
            <person name="Kyrpides N.C."/>
            <person name="Woyke T."/>
        </authorList>
    </citation>
    <scope>NUCLEOTIDE SEQUENCE</scope>
    <source>
        <strain evidence="2">GVMAG-M-3300024261-26</strain>
    </source>
</reference>
<protein>
    <recommendedName>
        <fullName evidence="1">C2H2-type domain-containing protein</fullName>
    </recommendedName>
</protein>
<sequence>MEAKKTQKTPKIFECIVCNFISCNKKDYHRHLLTAKHTKEANGSTKKPLTYMCEFCNKCYRSRGSFWKHQKNCSGIPDNTHTDIYNSTADSNKLTPNTDIVQTMLHLIKQNQDFKELIIEQNKQLIELTNKPTTTNNTTNNNQKFNLNFFLNTTCKDAMNMTDFIENMDVQIEDIENIGRNGYVVGMTDMILSRIKNLEVTKRPMHCTDLKRETIYIKDNNAWEKDDNNAKLHKMIGCIAQQNYSIIPAWRDKHPDCMNSETPKFEFCITMMRNVLGDAGEDQTRLDNKVIRNITKHVNVDKTTTIVDF</sequence>
<evidence type="ECO:0000313" key="2">
    <source>
        <dbReference type="EMBL" id="QHT94708.1"/>
    </source>
</evidence>
<dbReference type="EMBL" id="MN740229">
    <property type="protein sequence ID" value="QHT94708.1"/>
    <property type="molecule type" value="Genomic_DNA"/>
</dbReference>